<feature type="region of interest" description="Disordered" evidence="10">
    <location>
        <begin position="69"/>
        <end position="88"/>
    </location>
</feature>
<proteinExistence type="inferred from homology"/>
<dbReference type="Pfam" id="PF08496">
    <property type="entry name" value="Peptidase_S49_N"/>
    <property type="match status" value="1"/>
</dbReference>
<evidence type="ECO:0000256" key="10">
    <source>
        <dbReference type="SAM" id="MobiDB-lite"/>
    </source>
</evidence>
<gene>
    <name evidence="14" type="ORF">BCF53_103286</name>
</gene>
<evidence type="ECO:0000256" key="1">
    <source>
        <dbReference type="ARBA" id="ARBA00004236"/>
    </source>
</evidence>
<feature type="domain" description="Peptidase S49 N-terminal proteobacteria" evidence="13">
    <location>
        <begin position="3"/>
        <end position="150"/>
    </location>
</feature>
<evidence type="ECO:0000256" key="11">
    <source>
        <dbReference type="SAM" id="Phobius"/>
    </source>
</evidence>
<evidence type="ECO:0000313" key="14">
    <source>
        <dbReference type="EMBL" id="TCS42619.1"/>
    </source>
</evidence>
<dbReference type="EMBL" id="SLZR01000003">
    <property type="protein sequence ID" value="TCS42619.1"/>
    <property type="molecule type" value="Genomic_DNA"/>
</dbReference>
<evidence type="ECO:0000256" key="5">
    <source>
        <dbReference type="ARBA" id="ARBA00022692"/>
    </source>
</evidence>
<comment type="subcellular location">
    <subcellularLocation>
        <location evidence="1">Cell membrane</location>
    </subcellularLocation>
</comment>
<reference evidence="14 15" key="1">
    <citation type="submission" date="2019-03" db="EMBL/GenBank/DDBJ databases">
        <title>Genomic Encyclopedia of Archaeal and Bacterial Type Strains, Phase II (KMG-II): from individual species to whole genera.</title>
        <authorList>
            <person name="Goeker M."/>
        </authorList>
    </citation>
    <scope>NUCLEOTIDE SEQUENCE [LARGE SCALE GENOMIC DNA]</scope>
    <source>
        <strain evidence="14 15">DSM 15388</strain>
    </source>
</reference>
<evidence type="ECO:0000256" key="4">
    <source>
        <dbReference type="ARBA" id="ARBA00022670"/>
    </source>
</evidence>
<evidence type="ECO:0000256" key="2">
    <source>
        <dbReference type="ARBA" id="ARBA00008683"/>
    </source>
</evidence>
<dbReference type="Proteomes" id="UP000295793">
    <property type="component" value="Unassembled WGS sequence"/>
</dbReference>
<keyword evidence="5 11" id="KW-0812">Transmembrane</keyword>
<dbReference type="CDD" id="cd07023">
    <property type="entry name" value="S49_Sppa_N_C"/>
    <property type="match status" value="1"/>
</dbReference>
<organism evidence="14 15">
    <name type="scientific">Reinekea marinisedimentorum</name>
    <dbReference type="NCBI Taxonomy" id="230495"/>
    <lineage>
        <taxon>Bacteria</taxon>
        <taxon>Pseudomonadati</taxon>
        <taxon>Pseudomonadota</taxon>
        <taxon>Gammaproteobacteria</taxon>
        <taxon>Oceanospirillales</taxon>
        <taxon>Saccharospirillaceae</taxon>
        <taxon>Reinekea</taxon>
    </lineage>
</organism>
<keyword evidence="15" id="KW-1185">Reference proteome</keyword>
<dbReference type="InterPro" id="IPR029045">
    <property type="entry name" value="ClpP/crotonase-like_dom_sf"/>
</dbReference>
<dbReference type="Gene3D" id="3.90.226.10">
    <property type="entry name" value="2-enoyl-CoA Hydratase, Chain A, domain 1"/>
    <property type="match status" value="1"/>
</dbReference>
<keyword evidence="7" id="KW-0720">Serine protease</keyword>
<evidence type="ECO:0000259" key="12">
    <source>
        <dbReference type="Pfam" id="PF01343"/>
    </source>
</evidence>
<dbReference type="Gene3D" id="6.20.330.10">
    <property type="match status" value="1"/>
</dbReference>
<comment type="caution">
    <text evidence="14">The sequence shown here is derived from an EMBL/GenBank/DDBJ whole genome shotgun (WGS) entry which is preliminary data.</text>
</comment>
<evidence type="ECO:0000313" key="15">
    <source>
        <dbReference type="Proteomes" id="UP000295793"/>
    </source>
</evidence>
<dbReference type="InterPro" id="IPR013703">
    <property type="entry name" value="Peptidase_S49_N_proteobac"/>
</dbReference>
<dbReference type="GO" id="GO:0004252">
    <property type="term" value="F:serine-type endopeptidase activity"/>
    <property type="evidence" value="ECO:0007669"/>
    <property type="project" value="InterPro"/>
</dbReference>
<sequence>MWSEYFLFLMKSVTFLIVAGVLIGMMARLSKTGGGASGKGKLEITSLNKALDAVKNKMQHEVLNKHQVKKLHKDQKAAEKEKHKAEKHAEPASKCFSIRFKGDIQASQVTNLRQEITAILTVANPGDEVVVAIESPGGAVSGYGLAATQLTRLKDAGLTVTACVDKVAASGGYMMACVADKIIAAPFSIIGSIGVISQVPNIHRMLKRVDIDVDVITAGKHKAPLTLLGENTDEGREKHKQDLTAIHDRFKSLVKLHREQLEMSEVSEGDFWLASDALELQLVDEIGTSDSYLFNLTQNADVFRVQWVPHKSVEERIKGMSSALLTSFENFLSKIRLP</sequence>
<dbReference type="AlphaFoldDB" id="A0A4R3IAU0"/>
<evidence type="ECO:0000256" key="6">
    <source>
        <dbReference type="ARBA" id="ARBA00022801"/>
    </source>
</evidence>
<evidence type="ECO:0000256" key="8">
    <source>
        <dbReference type="ARBA" id="ARBA00022989"/>
    </source>
</evidence>
<dbReference type="OrthoDB" id="5614232at2"/>
<accession>A0A4R3IAU0</accession>
<name>A0A4R3IAU0_9GAMM</name>
<evidence type="ECO:0000256" key="3">
    <source>
        <dbReference type="ARBA" id="ARBA00022475"/>
    </source>
</evidence>
<comment type="similarity">
    <text evidence="2">Belongs to the peptidase S49 family.</text>
</comment>
<evidence type="ECO:0000259" key="13">
    <source>
        <dbReference type="Pfam" id="PF08496"/>
    </source>
</evidence>
<keyword evidence="4 14" id="KW-0645">Protease</keyword>
<keyword evidence="6" id="KW-0378">Hydrolase</keyword>
<keyword evidence="8 11" id="KW-1133">Transmembrane helix</keyword>
<keyword evidence="3" id="KW-1003">Cell membrane</keyword>
<evidence type="ECO:0000256" key="7">
    <source>
        <dbReference type="ARBA" id="ARBA00022825"/>
    </source>
</evidence>
<dbReference type="InterPro" id="IPR002142">
    <property type="entry name" value="Peptidase_S49"/>
</dbReference>
<keyword evidence="9 11" id="KW-0472">Membrane</keyword>
<protein>
    <submittedName>
        <fullName evidence="14">Serine protease SohB</fullName>
    </submittedName>
</protein>
<dbReference type="InterPro" id="IPR047272">
    <property type="entry name" value="S49_SppA_C"/>
</dbReference>
<dbReference type="Pfam" id="PF01343">
    <property type="entry name" value="Peptidase_S49"/>
    <property type="match status" value="1"/>
</dbReference>
<feature type="transmembrane region" description="Helical" evidence="11">
    <location>
        <begin position="6"/>
        <end position="27"/>
    </location>
</feature>
<dbReference type="NCBIfam" id="NF008745">
    <property type="entry name" value="PRK11778.1"/>
    <property type="match status" value="1"/>
</dbReference>
<evidence type="ECO:0000256" key="9">
    <source>
        <dbReference type="ARBA" id="ARBA00023136"/>
    </source>
</evidence>
<dbReference type="PANTHER" id="PTHR42987:SF4">
    <property type="entry name" value="PROTEASE SOHB-RELATED"/>
    <property type="match status" value="1"/>
</dbReference>
<dbReference type="PANTHER" id="PTHR42987">
    <property type="entry name" value="PEPTIDASE S49"/>
    <property type="match status" value="1"/>
</dbReference>
<feature type="domain" description="Peptidase S49" evidence="12">
    <location>
        <begin position="153"/>
        <end position="302"/>
    </location>
</feature>
<dbReference type="GO" id="GO:0005886">
    <property type="term" value="C:plasma membrane"/>
    <property type="evidence" value="ECO:0007669"/>
    <property type="project" value="UniProtKB-SubCell"/>
</dbReference>
<dbReference type="RefSeq" id="WP_132700531.1">
    <property type="nucleotide sequence ID" value="NZ_SLZR01000003.1"/>
</dbReference>
<dbReference type="SUPFAM" id="SSF52096">
    <property type="entry name" value="ClpP/crotonase"/>
    <property type="match status" value="1"/>
</dbReference>
<feature type="compositionally biased region" description="Basic and acidic residues" evidence="10">
    <location>
        <begin position="74"/>
        <end position="88"/>
    </location>
</feature>
<dbReference type="GO" id="GO:0006508">
    <property type="term" value="P:proteolysis"/>
    <property type="evidence" value="ECO:0007669"/>
    <property type="project" value="UniProtKB-KW"/>
</dbReference>